<keyword evidence="2" id="KW-0472">Membrane</keyword>
<dbReference type="EMBL" id="JARJCW010000002">
    <property type="protein sequence ID" value="KAJ7229147.1"/>
    <property type="molecule type" value="Genomic_DNA"/>
</dbReference>
<organism evidence="3 4">
    <name type="scientific">Mycena pura</name>
    <dbReference type="NCBI Taxonomy" id="153505"/>
    <lineage>
        <taxon>Eukaryota</taxon>
        <taxon>Fungi</taxon>
        <taxon>Dikarya</taxon>
        <taxon>Basidiomycota</taxon>
        <taxon>Agaricomycotina</taxon>
        <taxon>Agaricomycetes</taxon>
        <taxon>Agaricomycetidae</taxon>
        <taxon>Agaricales</taxon>
        <taxon>Marasmiineae</taxon>
        <taxon>Mycenaceae</taxon>
        <taxon>Mycena</taxon>
    </lineage>
</organism>
<dbReference type="Gene3D" id="1.25.40.10">
    <property type="entry name" value="Tetratricopeptide repeat domain"/>
    <property type="match status" value="1"/>
</dbReference>
<reference evidence="3" key="1">
    <citation type="submission" date="2023-03" db="EMBL/GenBank/DDBJ databases">
        <title>Massive genome expansion in bonnet fungi (Mycena s.s.) driven by repeated elements and novel gene families across ecological guilds.</title>
        <authorList>
            <consortium name="Lawrence Berkeley National Laboratory"/>
            <person name="Harder C.B."/>
            <person name="Miyauchi S."/>
            <person name="Viragh M."/>
            <person name="Kuo A."/>
            <person name="Thoen E."/>
            <person name="Andreopoulos B."/>
            <person name="Lu D."/>
            <person name="Skrede I."/>
            <person name="Drula E."/>
            <person name="Henrissat B."/>
            <person name="Morin E."/>
            <person name="Kohler A."/>
            <person name="Barry K."/>
            <person name="LaButti K."/>
            <person name="Morin E."/>
            <person name="Salamov A."/>
            <person name="Lipzen A."/>
            <person name="Mereny Z."/>
            <person name="Hegedus B."/>
            <person name="Baldrian P."/>
            <person name="Stursova M."/>
            <person name="Weitz H."/>
            <person name="Taylor A."/>
            <person name="Grigoriev I.V."/>
            <person name="Nagy L.G."/>
            <person name="Martin F."/>
            <person name="Kauserud H."/>
        </authorList>
    </citation>
    <scope>NUCLEOTIDE SEQUENCE</scope>
    <source>
        <strain evidence="3">9144</strain>
    </source>
</reference>
<keyword evidence="2" id="KW-1133">Transmembrane helix</keyword>
<evidence type="ECO:0000313" key="3">
    <source>
        <dbReference type="EMBL" id="KAJ7229147.1"/>
    </source>
</evidence>
<keyword evidence="2" id="KW-0812">Transmembrane</keyword>
<evidence type="ECO:0000313" key="4">
    <source>
        <dbReference type="Proteomes" id="UP001219525"/>
    </source>
</evidence>
<dbReference type="PANTHER" id="PTHR47942">
    <property type="entry name" value="TETRATRICOPEPTIDE REPEAT (TPR)-LIKE SUPERFAMILY PROTEIN-RELATED"/>
    <property type="match status" value="1"/>
</dbReference>
<protein>
    <submittedName>
        <fullName evidence="3">Uncharacterized protein</fullName>
    </submittedName>
</protein>
<feature type="transmembrane region" description="Helical" evidence="2">
    <location>
        <begin position="268"/>
        <end position="291"/>
    </location>
</feature>
<sequence>MRCIWSTTAIRILTAKSEALSYGRARFFIATYRPVVGQPKFPTTRRVSASSALSHSHALSGDAISVDNAVDAVPESSTSLPSLLVKPSKASFAAAQAIRMCIGNGGIADGFFVLNSIRYASHRHQKFSALPFKMPGMTYSRPEFEAAALRFGPNVSQRLSAHALLHGLIRNGLAELAFELAKLMMAEGVALRSVTFESIMETLVSSGKPRTQRNRELPFASPNPSTPLKHASDVLVLRPSMMADQRTRFALQLLFLARRHRQRRTDNMFKLFMAASLLNGELIIFSLLFGWTCRDWQTAYSLAANLEAIPEDDSELQSSSQVIASRARLNHLRKEAIFPDRDSLESALSVINTILARTADSPTPTHDRLSALQALGNLAGLLDRRQIPFPEIATLLRTMYKCPRVEDEIWIVGLGGCPERIKAHEYFHRVLSKLMHSLPVDQPSHRPPSIAPDALFKGHRYDMLPPLEVSGYNALLHYALRHRLSPALGEAVLSHMMKKRWEPISPDTATANILLRSGSLLRRYDIATKVLQSMGTPAFLTKNRSEIVPDHTRWGSKLGRMSRETIEVPQLPSSADIYTLTSYISHLTSTGQPREVNRLLFSVIPELDSTKYPTNSERREDRRPGRVALLAALHRAITLGPVFFSAILNALHKSGQPALADRVWQLAKTAERCSWTRRHVPECKPWILGPHAYTTMLNCYGALARRQRPWILKLHPTKRISKRTARHSVWASFQYECQKLPMPMSSHEVLLLLRRFMGQAALDVFRRLVGLRAEYKRLPLMRRSFAEELPQPDARFFNAALRVFRPHTPPMQKSWYRKRLRDATRILEAHDVVPENDDWNAPLHEVAEHMVRAGYTLPLGLRYMFVGRLDGINRPSGARPDHGPAGYRTDQHISFMRYRLATPKEKGLPVSKTYMQFREMRRRRWQKRLGKSTDRGDQR</sequence>
<evidence type="ECO:0000256" key="2">
    <source>
        <dbReference type="SAM" id="Phobius"/>
    </source>
</evidence>
<gene>
    <name evidence="3" type="ORF">GGX14DRAFT_510170</name>
</gene>
<proteinExistence type="predicted"/>
<dbReference type="InterPro" id="IPR011990">
    <property type="entry name" value="TPR-like_helical_dom_sf"/>
</dbReference>
<comment type="caution">
    <text evidence="3">The sequence shown here is derived from an EMBL/GenBank/DDBJ whole genome shotgun (WGS) entry which is preliminary data.</text>
</comment>
<dbReference type="AlphaFoldDB" id="A0AAD6YTZ5"/>
<evidence type="ECO:0000256" key="1">
    <source>
        <dbReference type="ARBA" id="ARBA00022737"/>
    </source>
</evidence>
<dbReference type="PANTHER" id="PTHR47942:SF63">
    <property type="entry name" value="PENTATRICOPEPTIDE REPEAT-CONTAINING PROTEIN"/>
    <property type="match status" value="1"/>
</dbReference>
<accession>A0AAD6YTZ5</accession>
<dbReference type="InterPro" id="IPR051222">
    <property type="entry name" value="PPR/CCM1_RNA-binding"/>
</dbReference>
<dbReference type="Proteomes" id="UP001219525">
    <property type="component" value="Unassembled WGS sequence"/>
</dbReference>
<name>A0AAD6YTZ5_9AGAR</name>
<keyword evidence="1" id="KW-0677">Repeat</keyword>
<keyword evidence="4" id="KW-1185">Reference proteome</keyword>